<reference evidence="3 4" key="1">
    <citation type="submission" date="2016-10" db="EMBL/GenBank/DDBJ databases">
        <authorList>
            <person name="de Groot N.N."/>
        </authorList>
    </citation>
    <scope>NUCLEOTIDE SEQUENCE [LARGE SCALE GENOMIC DNA]</scope>
    <source>
        <strain evidence="3 4">DSM 3857</strain>
    </source>
</reference>
<dbReference type="InterPro" id="IPR032466">
    <property type="entry name" value="Metal_Hydrolase"/>
</dbReference>
<evidence type="ECO:0000259" key="2">
    <source>
        <dbReference type="Pfam" id="PF07969"/>
    </source>
</evidence>
<dbReference type="Gene3D" id="3.10.310.70">
    <property type="match status" value="1"/>
</dbReference>
<feature type="region of interest" description="Disordered" evidence="1">
    <location>
        <begin position="191"/>
        <end position="211"/>
    </location>
</feature>
<dbReference type="STRING" id="933059.SAMN04488103_105250"/>
<name>A0A1H8H5Q4_9RHOB</name>
<evidence type="ECO:0000313" key="4">
    <source>
        <dbReference type="Proteomes" id="UP000198761"/>
    </source>
</evidence>
<dbReference type="InterPro" id="IPR011059">
    <property type="entry name" value="Metal-dep_hydrolase_composite"/>
</dbReference>
<dbReference type="PANTHER" id="PTHR22642:SF2">
    <property type="entry name" value="PROTEIN LONG AFTER FAR-RED 3"/>
    <property type="match status" value="1"/>
</dbReference>
<dbReference type="EMBL" id="FOCE01000005">
    <property type="protein sequence ID" value="SEN51057.1"/>
    <property type="molecule type" value="Genomic_DNA"/>
</dbReference>
<dbReference type="RefSeq" id="WP_091301352.1">
    <property type="nucleotide sequence ID" value="NZ_FOCE01000005.1"/>
</dbReference>
<dbReference type="Gene3D" id="3.20.20.140">
    <property type="entry name" value="Metal-dependent hydrolases"/>
    <property type="match status" value="1"/>
</dbReference>
<dbReference type="CDD" id="cd01300">
    <property type="entry name" value="YtcJ_like"/>
    <property type="match status" value="1"/>
</dbReference>
<dbReference type="GO" id="GO:0016810">
    <property type="term" value="F:hydrolase activity, acting on carbon-nitrogen (but not peptide) bonds"/>
    <property type="evidence" value="ECO:0007669"/>
    <property type="project" value="InterPro"/>
</dbReference>
<dbReference type="SUPFAM" id="SSF51338">
    <property type="entry name" value="Composite domain of metallo-dependent hydrolases"/>
    <property type="match status" value="1"/>
</dbReference>
<dbReference type="SUPFAM" id="SSF51556">
    <property type="entry name" value="Metallo-dependent hydrolases"/>
    <property type="match status" value="1"/>
</dbReference>
<dbReference type="OrthoDB" id="9811399at2"/>
<protein>
    <recommendedName>
        <fullName evidence="2">Amidohydrolase 3 domain-containing protein</fullName>
    </recommendedName>
</protein>
<dbReference type="InterPro" id="IPR013108">
    <property type="entry name" value="Amidohydro_3"/>
</dbReference>
<proteinExistence type="predicted"/>
<evidence type="ECO:0000313" key="3">
    <source>
        <dbReference type="EMBL" id="SEN51057.1"/>
    </source>
</evidence>
<evidence type="ECO:0000256" key="1">
    <source>
        <dbReference type="SAM" id="MobiDB-lite"/>
    </source>
</evidence>
<dbReference type="Pfam" id="PF07969">
    <property type="entry name" value="Amidohydro_3"/>
    <property type="match status" value="1"/>
</dbReference>
<dbReference type="Proteomes" id="UP000198761">
    <property type="component" value="Unassembled WGS sequence"/>
</dbReference>
<keyword evidence="4" id="KW-1185">Reference proteome</keyword>
<accession>A0A1H8H5Q4</accession>
<dbReference type="InterPro" id="IPR033932">
    <property type="entry name" value="YtcJ-like"/>
</dbReference>
<sequence>MTDLLIQNARRFPEGTPLALAVTDGRICWLGAPADAPPAARTIDAQGATLLPGFTESHLHIFLGGTALSQLNLAPVTSAAAFATALRDFAQTLPPGDFLCAYAANYELLGPGTRPDRHAIDAVIADRPVFITSTDYHAAWANTAALRLANLLHGATTPPGSEVVMAPDGTATGELREGAAMELVRRLTPTGGRDSTAMIGQEPPLPPTADQRAHDKQTILRALDYCARHGITSAVNMDGNLYQASLFTELADDLPIRVKLPMNLTEDQDAARQNALIAQAQTPAKGNLSFGMIKMFMDGVYDTWTAHVVGGYPDQPENNGPRLISPEGFALLATRADAAGLQIAVHAVGDGAVRAVLDGYEAAQQTNGPRDSRHRIEHIDTITPADLPRLRALGVMASMQPVHPPGSAGLPLEPTTTIMGRTRWPTAFPWRMIADQGTPLAFGTDWPVSPLDPLHCLHCALTRQPWAPDMPDQRLTLAEALAAYTAAGAYGMFAETDRGTLAVGQQADLILLTGDLNRLAETPNAARVTLTLCAGQQVWRG</sequence>
<dbReference type="PANTHER" id="PTHR22642">
    <property type="entry name" value="IMIDAZOLONEPROPIONASE"/>
    <property type="match status" value="1"/>
</dbReference>
<organism evidence="3 4">
    <name type="scientific">Gemmobacter aquatilis</name>
    <dbReference type="NCBI Taxonomy" id="933059"/>
    <lineage>
        <taxon>Bacteria</taxon>
        <taxon>Pseudomonadati</taxon>
        <taxon>Pseudomonadota</taxon>
        <taxon>Alphaproteobacteria</taxon>
        <taxon>Rhodobacterales</taxon>
        <taxon>Paracoccaceae</taxon>
        <taxon>Gemmobacter</taxon>
    </lineage>
</organism>
<dbReference type="Gene3D" id="2.30.40.10">
    <property type="entry name" value="Urease, subunit C, domain 1"/>
    <property type="match status" value="1"/>
</dbReference>
<gene>
    <name evidence="3" type="ORF">SAMN04488103_105250</name>
</gene>
<feature type="domain" description="Amidohydrolase 3" evidence="2">
    <location>
        <begin position="41"/>
        <end position="538"/>
    </location>
</feature>
<dbReference type="AlphaFoldDB" id="A0A1H8H5Q4"/>